<dbReference type="InterPro" id="IPR036962">
    <property type="entry name" value="Glyco_hydro_3_N_sf"/>
</dbReference>
<evidence type="ECO:0000313" key="6">
    <source>
        <dbReference type="EMBL" id="MFC7441244.1"/>
    </source>
</evidence>
<sequence>MYRNRWRGWALALTSLLIVTQAGCSTPWQSKPKPGAKWVDEKIKQMSLDEKIGQMFIMGFRGETSEQAFTVNAHAEKLVKQHHVGGVILFDRNVENPRQVARLNQDLQALALNNGAEIPLFVTIDQEGGRVSRFQQGATLFPGNMALGATREPSLAYQTGKEMGMELRAMGINLDMAPVLDVNNNPQNPVIGVRSFGENPHLVSQMGTEMIRGFHDAGVLTVLKHFPGHGDTSVDSHVGLPKVSHRRERLDKLELVPFKRAIAGGTDMVMSAHVVFPAIEPTPSLPATLSHRVLTDLLRKELKFDGVITTDDMEMGAIAEHFGTSRAAVKAIQAGADIVLVCHRLDVQEQTIAAVKKAVTSGQISEERIDQSVRRILKLKAKKVGNVSVATHYQSELAGSQPFGTRAQAEAVARETAKRAVTLIRDKRKRLPLTPTKTGRLLVITANKPQTFKEVCAQAGYQVEVARVEDWSQAPSPELLAKATQADAILIGMSRLQDKQLALIQQLEKKQKLVIVMGMDVPYDVVKLPPDTAFLALYGSTRPSIEAGVGVMAGKFSSGGRLPVTVSNTFPYGFSAGDDGGGT</sequence>
<dbReference type="EC" id="3.2.1.52" evidence="6"/>
<feature type="chain" id="PRO_5045497059" evidence="4">
    <location>
        <begin position="25"/>
        <end position="583"/>
    </location>
</feature>
<comment type="similarity">
    <text evidence="1">Belongs to the glycosyl hydrolase 3 family.</text>
</comment>
<organism evidence="6 7">
    <name type="scientific">Laceyella putida</name>
    <dbReference type="NCBI Taxonomy" id="110101"/>
    <lineage>
        <taxon>Bacteria</taxon>
        <taxon>Bacillati</taxon>
        <taxon>Bacillota</taxon>
        <taxon>Bacilli</taxon>
        <taxon>Bacillales</taxon>
        <taxon>Thermoactinomycetaceae</taxon>
        <taxon>Laceyella</taxon>
    </lineage>
</organism>
<feature type="domain" description="Glycoside hydrolase family 3 N-terminal" evidence="5">
    <location>
        <begin position="48"/>
        <end position="379"/>
    </location>
</feature>
<evidence type="ECO:0000256" key="4">
    <source>
        <dbReference type="SAM" id="SignalP"/>
    </source>
</evidence>
<evidence type="ECO:0000259" key="5">
    <source>
        <dbReference type="Pfam" id="PF00933"/>
    </source>
</evidence>
<keyword evidence="4" id="KW-0732">Signal</keyword>
<dbReference type="GO" id="GO:0004563">
    <property type="term" value="F:beta-N-acetylhexosaminidase activity"/>
    <property type="evidence" value="ECO:0007669"/>
    <property type="project" value="UniProtKB-EC"/>
</dbReference>
<evidence type="ECO:0000313" key="7">
    <source>
        <dbReference type="Proteomes" id="UP001596500"/>
    </source>
</evidence>
<dbReference type="Pfam" id="PF00933">
    <property type="entry name" value="Glyco_hydro_3"/>
    <property type="match status" value="1"/>
</dbReference>
<dbReference type="InterPro" id="IPR036881">
    <property type="entry name" value="Glyco_hydro_3_C_sf"/>
</dbReference>
<name>A0ABW2RJS1_9BACL</name>
<proteinExistence type="inferred from homology"/>
<dbReference type="PANTHER" id="PTHR30480:SF16">
    <property type="entry name" value="GLYCOSIDE HYDROLASE FAMILY 3 DOMAIN PROTEIN"/>
    <property type="match status" value="1"/>
</dbReference>
<dbReference type="SUPFAM" id="SSF52279">
    <property type="entry name" value="Beta-D-glucan exohydrolase, C-terminal domain"/>
    <property type="match status" value="1"/>
</dbReference>
<evidence type="ECO:0000256" key="1">
    <source>
        <dbReference type="ARBA" id="ARBA00005336"/>
    </source>
</evidence>
<dbReference type="InterPro" id="IPR017853">
    <property type="entry name" value="GH"/>
</dbReference>
<dbReference type="PANTHER" id="PTHR30480">
    <property type="entry name" value="BETA-HEXOSAMINIDASE-RELATED"/>
    <property type="match status" value="1"/>
</dbReference>
<gene>
    <name evidence="6" type="primary">nagZ</name>
    <name evidence="6" type="ORF">ACFQNG_08745</name>
</gene>
<reference evidence="7" key="1">
    <citation type="journal article" date="2019" name="Int. J. Syst. Evol. Microbiol.">
        <title>The Global Catalogue of Microorganisms (GCM) 10K type strain sequencing project: providing services to taxonomists for standard genome sequencing and annotation.</title>
        <authorList>
            <consortium name="The Broad Institute Genomics Platform"/>
            <consortium name="The Broad Institute Genome Sequencing Center for Infectious Disease"/>
            <person name="Wu L."/>
            <person name="Ma J."/>
        </authorList>
    </citation>
    <scope>NUCLEOTIDE SEQUENCE [LARGE SCALE GENOMIC DNA]</scope>
    <source>
        <strain evidence="7">CGMCC 1.12942</strain>
    </source>
</reference>
<dbReference type="Gene3D" id="3.40.50.1700">
    <property type="entry name" value="Glycoside hydrolase family 3 C-terminal domain"/>
    <property type="match status" value="1"/>
</dbReference>
<feature type="signal peptide" evidence="4">
    <location>
        <begin position="1"/>
        <end position="24"/>
    </location>
</feature>
<keyword evidence="2 6" id="KW-0378">Hydrolase</keyword>
<dbReference type="PRINTS" id="PR00133">
    <property type="entry name" value="GLHYDRLASE3"/>
</dbReference>
<evidence type="ECO:0000256" key="2">
    <source>
        <dbReference type="ARBA" id="ARBA00022801"/>
    </source>
</evidence>
<dbReference type="RefSeq" id="WP_379864537.1">
    <property type="nucleotide sequence ID" value="NZ_JBHTBW010000021.1"/>
</dbReference>
<comment type="caution">
    <text evidence="6">The sequence shown here is derived from an EMBL/GenBank/DDBJ whole genome shotgun (WGS) entry which is preliminary data.</text>
</comment>
<protein>
    <submittedName>
        <fullName evidence="6">Beta-N-acetylhexosaminidase</fullName>
        <ecNumber evidence="6">3.2.1.52</ecNumber>
    </submittedName>
</protein>
<evidence type="ECO:0000256" key="3">
    <source>
        <dbReference type="ARBA" id="ARBA00023295"/>
    </source>
</evidence>
<accession>A0ABW2RJS1</accession>
<dbReference type="Gene3D" id="3.20.20.300">
    <property type="entry name" value="Glycoside hydrolase, family 3, N-terminal domain"/>
    <property type="match status" value="1"/>
</dbReference>
<dbReference type="InterPro" id="IPR050226">
    <property type="entry name" value="NagZ_Beta-hexosaminidase"/>
</dbReference>
<keyword evidence="7" id="KW-1185">Reference proteome</keyword>
<dbReference type="Proteomes" id="UP001596500">
    <property type="component" value="Unassembled WGS sequence"/>
</dbReference>
<dbReference type="SUPFAM" id="SSF51445">
    <property type="entry name" value="(Trans)glycosidases"/>
    <property type="match status" value="1"/>
</dbReference>
<dbReference type="InterPro" id="IPR001764">
    <property type="entry name" value="Glyco_hydro_3_N"/>
</dbReference>
<keyword evidence="3 6" id="KW-0326">Glycosidase</keyword>
<dbReference type="EMBL" id="JBHTBW010000021">
    <property type="protein sequence ID" value="MFC7441244.1"/>
    <property type="molecule type" value="Genomic_DNA"/>
</dbReference>
<dbReference type="NCBIfam" id="NF003740">
    <property type="entry name" value="PRK05337.1"/>
    <property type="match status" value="1"/>
</dbReference>